<dbReference type="EMBL" id="FOHK01000002">
    <property type="protein sequence ID" value="SES80816.1"/>
    <property type="molecule type" value="Genomic_DNA"/>
</dbReference>
<keyword evidence="1" id="KW-0732">Signal</keyword>
<proteinExistence type="predicted"/>
<feature type="chain" id="PRO_5011492085" description="DUF3313 domain-containing protein" evidence="1">
    <location>
        <begin position="21"/>
        <end position="233"/>
    </location>
</feature>
<keyword evidence="3" id="KW-1185">Reference proteome</keyword>
<evidence type="ECO:0008006" key="4">
    <source>
        <dbReference type="Google" id="ProtNLM"/>
    </source>
</evidence>
<feature type="signal peptide" evidence="1">
    <location>
        <begin position="1"/>
        <end position="20"/>
    </location>
</feature>
<evidence type="ECO:0000313" key="3">
    <source>
        <dbReference type="Proteomes" id="UP000199308"/>
    </source>
</evidence>
<sequence length="233" mass="26149">MKSKHMLCAALASCFLVACATPDPTLSEQTNELGLAKVENSALAISFVKPDVNWRKYTKLYFATVTANNEHPADYKPPRVDVKSEGLNATYDLRDKDLRKLEQAFREKVGDVFDEHQPWEIVDKADGNTLQIDVVITDIRLAAPREDSRRTSLQFGRTYTETSGSLVLIAQLKDAQSGEVLAQAIDRGQRVSQWHLNTAVFNYGDVKSIFNSWLNTFKNGLMRVSADHEKNAN</sequence>
<dbReference type="AlphaFoldDB" id="A0A1H9ZHL8"/>
<gene>
    <name evidence="2" type="ORF">SAMN05660429_00445</name>
</gene>
<evidence type="ECO:0000256" key="1">
    <source>
        <dbReference type="SAM" id="SignalP"/>
    </source>
</evidence>
<dbReference type="Pfam" id="PF11769">
    <property type="entry name" value="DUF3313"/>
    <property type="match status" value="1"/>
</dbReference>
<evidence type="ECO:0000313" key="2">
    <source>
        <dbReference type="EMBL" id="SES80816.1"/>
    </source>
</evidence>
<dbReference type="InterPro" id="IPR021747">
    <property type="entry name" value="DUF3313"/>
</dbReference>
<organism evidence="2 3">
    <name type="scientific">Thalassotalea agarivorans</name>
    <name type="common">Thalassomonas agarivorans</name>
    <dbReference type="NCBI Taxonomy" id="349064"/>
    <lineage>
        <taxon>Bacteria</taxon>
        <taxon>Pseudomonadati</taxon>
        <taxon>Pseudomonadota</taxon>
        <taxon>Gammaproteobacteria</taxon>
        <taxon>Alteromonadales</taxon>
        <taxon>Colwelliaceae</taxon>
        <taxon>Thalassotalea</taxon>
    </lineage>
</organism>
<name>A0A1H9ZHL8_THASX</name>
<protein>
    <recommendedName>
        <fullName evidence="4">DUF3313 domain-containing protein</fullName>
    </recommendedName>
</protein>
<reference evidence="2 3" key="1">
    <citation type="submission" date="2016-10" db="EMBL/GenBank/DDBJ databases">
        <authorList>
            <person name="de Groot N.N."/>
        </authorList>
    </citation>
    <scope>NUCLEOTIDE SEQUENCE [LARGE SCALE GENOMIC DNA]</scope>
    <source>
        <strain evidence="2 3">DSM 19706</strain>
    </source>
</reference>
<accession>A0A1H9ZHL8</accession>
<dbReference type="PROSITE" id="PS51257">
    <property type="entry name" value="PROKAR_LIPOPROTEIN"/>
    <property type="match status" value="1"/>
</dbReference>
<dbReference type="RefSeq" id="WP_177168828.1">
    <property type="nucleotide sequence ID" value="NZ_AP027363.1"/>
</dbReference>
<dbReference type="Proteomes" id="UP000199308">
    <property type="component" value="Unassembled WGS sequence"/>
</dbReference>